<evidence type="ECO:0000256" key="3">
    <source>
        <dbReference type="ARBA" id="ARBA00023242"/>
    </source>
</evidence>
<gene>
    <name evidence="7" type="ORF">NXF25_004081</name>
</gene>
<dbReference type="SUPFAM" id="SSF47353">
    <property type="entry name" value="Retrovirus capsid dimerization domain-like"/>
    <property type="match status" value="1"/>
</dbReference>
<dbReference type="InterPro" id="IPR036051">
    <property type="entry name" value="KRAB_dom_sf"/>
</dbReference>
<dbReference type="PROSITE" id="PS50805">
    <property type="entry name" value="KRAB"/>
    <property type="match status" value="1"/>
</dbReference>
<comment type="caution">
    <text evidence="7">The sequence shown here is derived from an EMBL/GenBank/DDBJ whole genome shotgun (WGS) entry which is preliminary data.</text>
</comment>
<dbReference type="InterPro" id="IPR038269">
    <property type="entry name" value="SCAN_sf"/>
</dbReference>
<dbReference type="AlphaFoldDB" id="A0AAW1BTF7"/>
<evidence type="ECO:0000256" key="2">
    <source>
        <dbReference type="ARBA" id="ARBA00023163"/>
    </source>
</evidence>
<keyword evidence="8" id="KW-1185">Reference proteome</keyword>
<dbReference type="EMBL" id="JAOTOJ010000002">
    <property type="protein sequence ID" value="KAK9405307.1"/>
    <property type="molecule type" value="Genomic_DNA"/>
</dbReference>
<dbReference type="Proteomes" id="UP001474421">
    <property type="component" value="Unassembled WGS sequence"/>
</dbReference>
<dbReference type="Pfam" id="PF02023">
    <property type="entry name" value="SCAN"/>
    <property type="match status" value="1"/>
</dbReference>
<evidence type="ECO:0000256" key="1">
    <source>
        <dbReference type="ARBA" id="ARBA00023015"/>
    </source>
</evidence>
<proteinExistence type="predicted"/>
<dbReference type="Gene3D" id="6.10.140.140">
    <property type="match status" value="1"/>
</dbReference>
<keyword evidence="2" id="KW-0804">Transcription</keyword>
<dbReference type="InterPro" id="IPR003309">
    <property type="entry name" value="SCAN_dom"/>
</dbReference>
<sequence length="202" mass="22304">MLDLVLLEQFLAVLPAEMESWVRECGAETSSQAVALAEGFLLSQAEEKQQEEAQQGEGPFVEVTNHEFSCPPEELVLGGNIQEAQSGGILSGSRTVSLMFSDEMSRFCGGKEKTSEPPAQSPVSFEEVAVYFTEEEWDLLNSNQRTLHGEIMLENARSVASLELPKLELVSWLEGEDPFFWNSEAGDGQKTKKCMEPPLIKA</sequence>
<reference evidence="7 8" key="1">
    <citation type="journal article" date="2024" name="Proc. Natl. Acad. Sci. U.S.A.">
        <title>The genetic regulatory architecture and epigenomic basis for age-related changes in rattlesnake venom.</title>
        <authorList>
            <person name="Hogan M.P."/>
            <person name="Holding M.L."/>
            <person name="Nystrom G.S."/>
            <person name="Colston T.J."/>
            <person name="Bartlett D.A."/>
            <person name="Mason A.J."/>
            <person name="Ellsworth S.A."/>
            <person name="Rautsaw R.M."/>
            <person name="Lawrence K.C."/>
            <person name="Strickland J.L."/>
            <person name="He B."/>
            <person name="Fraser P."/>
            <person name="Margres M.J."/>
            <person name="Gilbert D.M."/>
            <person name="Gibbs H.L."/>
            <person name="Parkinson C.L."/>
            <person name="Rokyta D.R."/>
        </authorList>
    </citation>
    <scope>NUCLEOTIDE SEQUENCE [LARGE SCALE GENOMIC DNA]</scope>
    <source>
        <strain evidence="7">DRR0105</strain>
    </source>
</reference>
<dbReference type="PANTHER" id="PTHR45935">
    <property type="entry name" value="PROTEIN ZBED8-RELATED"/>
    <property type="match status" value="1"/>
</dbReference>
<protein>
    <submittedName>
        <fullName evidence="7">Zinc finger protein</fullName>
    </submittedName>
</protein>
<keyword evidence="4" id="KW-0732">Signal</keyword>
<feature type="signal peptide" evidence="4">
    <location>
        <begin position="1"/>
        <end position="15"/>
    </location>
</feature>
<accession>A0AAW1BTF7</accession>
<evidence type="ECO:0000259" key="6">
    <source>
        <dbReference type="PROSITE" id="PS50805"/>
    </source>
</evidence>
<dbReference type="PROSITE" id="PS50804">
    <property type="entry name" value="SCAN_BOX"/>
    <property type="match status" value="1"/>
</dbReference>
<dbReference type="SUPFAM" id="SSF109640">
    <property type="entry name" value="KRAB domain (Kruppel-associated box)"/>
    <property type="match status" value="1"/>
</dbReference>
<dbReference type="GO" id="GO:0006355">
    <property type="term" value="P:regulation of DNA-templated transcription"/>
    <property type="evidence" value="ECO:0007669"/>
    <property type="project" value="InterPro"/>
</dbReference>
<dbReference type="CDD" id="cd07765">
    <property type="entry name" value="KRAB_A-box"/>
    <property type="match status" value="1"/>
</dbReference>
<evidence type="ECO:0000313" key="7">
    <source>
        <dbReference type="EMBL" id="KAK9405307.1"/>
    </source>
</evidence>
<dbReference type="PANTHER" id="PTHR45935:SF15">
    <property type="entry name" value="SCAN BOX DOMAIN-CONTAINING PROTEIN"/>
    <property type="match status" value="1"/>
</dbReference>
<keyword evidence="1" id="KW-0805">Transcription regulation</keyword>
<evidence type="ECO:0000259" key="5">
    <source>
        <dbReference type="PROSITE" id="PS50804"/>
    </source>
</evidence>
<dbReference type="InterPro" id="IPR001909">
    <property type="entry name" value="KRAB"/>
</dbReference>
<dbReference type="InterPro" id="IPR050916">
    <property type="entry name" value="SCAN-C2H2_zinc_finger"/>
</dbReference>
<name>A0AAW1BTF7_CROAD</name>
<keyword evidence="3" id="KW-0539">Nucleus</keyword>
<dbReference type="SMART" id="SM00349">
    <property type="entry name" value="KRAB"/>
    <property type="match status" value="1"/>
</dbReference>
<dbReference type="Gene3D" id="1.10.4020.10">
    <property type="entry name" value="DNA breaking-rejoining enzymes"/>
    <property type="match status" value="1"/>
</dbReference>
<evidence type="ECO:0000256" key="4">
    <source>
        <dbReference type="SAM" id="SignalP"/>
    </source>
</evidence>
<dbReference type="Pfam" id="PF01352">
    <property type="entry name" value="KRAB"/>
    <property type="match status" value="1"/>
</dbReference>
<feature type="domain" description="KRAB" evidence="6">
    <location>
        <begin position="123"/>
        <end position="191"/>
    </location>
</feature>
<evidence type="ECO:0000313" key="8">
    <source>
        <dbReference type="Proteomes" id="UP001474421"/>
    </source>
</evidence>
<feature type="chain" id="PRO_5043968206" evidence="4">
    <location>
        <begin position="16"/>
        <end position="202"/>
    </location>
</feature>
<organism evidence="7 8">
    <name type="scientific">Crotalus adamanteus</name>
    <name type="common">Eastern diamondback rattlesnake</name>
    <dbReference type="NCBI Taxonomy" id="8729"/>
    <lineage>
        <taxon>Eukaryota</taxon>
        <taxon>Metazoa</taxon>
        <taxon>Chordata</taxon>
        <taxon>Craniata</taxon>
        <taxon>Vertebrata</taxon>
        <taxon>Euteleostomi</taxon>
        <taxon>Lepidosauria</taxon>
        <taxon>Squamata</taxon>
        <taxon>Bifurcata</taxon>
        <taxon>Unidentata</taxon>
        <taxon>Episquamata</taxon>
        <taxon>Toxicofera</taxon>
        <taxon>Serpentes</taxon>
        <taxon>Colubroidea</taxon>
        <taxon>Viperidae</taxon>
        <taxon>Crotalinae</taxon>
        <taxon>Crotalus</taxon>
    </lineage>
</organism>
<feature type="domain" description="SCAN box" evidence="5">
    <location>
        <begin position="1"/>
        <end position="40"/>
    </location>
</feature>